<dbReference type="NCBIfam" id="TIGR02668">
    <property type="entry name" value="moaA_archaeal"/>
    <property type="match status" value="1"/>
</dbReference>
<feature type="binding site" evidence="11">
    <location>
        <position position="119"/>
    </location>
    <ligand>
        <name>S-adenosyl-L-methionine</name>
        <dbReference type="ChEBI" id="CHEBI:59789"/>
    </ligand>
</feature>
<keyword evidence="6 11" id="KW-0411">Iron-sulfur</keyword>
<name>A0A811THN9_9EURY</name>
<feature type="binding site" evidence="11">
    <location>
        <position position="17"/>
    </location>
    <ligand>
        <name>GTP</name>
        <dbReference type="ChEBI" id="CHEBI:37565"/>
    </ligand>
</feature>
<dbReference type="GO" id="GO:0005525">
    <property type="term" value="F:GTP binding"/>
    <property type="evidence" value="ECO:0007669"/>
    <property type="project" value="UniProtKB-UniRule"/>
</dbReference>
<dbReference type="InterPro" id="IPR007197">
    <property type="entry name" value="rSAM"/>
</dbReference>
<comment type="cofactor">
    <cofactor evidence="11">
        <name>[4Fe-4S] cluster</name>
        <dbReference type="ChEBI" id="CHEBI:49883"/>
    </cofactor>
    <text evidence="11">Binds 2 [4Fe-4S] clusters. Binds 1 [4Fe-4S] cluster coordinated with 3 cysteines and an exchangeable S-adenosyl-L-methionine and 1 [4Fe-4S] cluster coordinated with 3 cysteines and the GTP-derived substrate.</text>
</comment>
<feature type="binding site" evidence="11">
    <location>
        <position position="28"/>
    </location>
    <ligand>
        <name>[4Fe-4S] cluster</name>
        <dbReference type="ChEBI" id="CHEBI:49883"/>
        <label>1</label>
        <note>4Fe-4S-S-AdoMet</note>
    </ligand>
</feature>
<feature type="binding site" evidence="11">
    <location>
        <position position="30"/>
    </location>
    <ligand>
        <name>S-adenosyl-L-methionine</name>
        <dbReference type="ChEBI" id="CHEBI:59789"/>
    </ligand>
</feature>
<evidence type="ECO:0000256" key="9">
    <source>
        <dbReference type="ARBA" id="ARBA00023239"/>
    </source>
</evidence>
<reference evidence="13" key="1">
    <citation type="submission" date="2020-10" db="EMBL/GenBank/DDBJ databases">
        <authorList>
            <person name="Hahn C.J."/>
            <person name="Laso-Perez R."/>
            <person name="Vulcano F."/>
            <person name="Vaziourakis K.-M."/>
            <person name="Stokke R."/>
            <person name="Steen I.H."/>
            <person name="Teske A."/>
            <person name="Boetius A."/>
            <person name="Liebeke M."/>
            <person name="Amann R."/>
            <person name="Knittel K."/>
        </authorList>
    </citation>
    <scope>NUCLEOTIDE SEQUENCE</scope>
    <source>
        <strain evidence="13">Gfbio:e3339647-f889-4370-9287-4fb5cb688e4c:AG392D22_GoMArc1</strain>
    </source>
</reference>
<dbReference type="SFLD" id="SFLDS00029">
    <property type="entry name" value="Radical_SAM"/>
    <property type="match status" value="1"/>
</dbReference>
<feature type="binding site" evidence="11">
    <location>
        <position position="95"/>
    </location>
    <ligand>
        <name>GTP</name>
        <dbReference type="ChEBI" id="CHEBI:37565"/>
    </ligand>
</feature>
<evidence type="ECO:0000256" key="11">
    <source>
        <dbReference type="HAMAP-Rule" id="MF_01225"/>
    </source>
</evidence>
<comment type="similarity">
    <text evidence="11">Belongs to the radical SAM superfamily. MoaA family.</text>
</comment>
<dbReference type="PROSITE" id="PS51918">
    <property type="entry name" value="RADICAL_SAM"/>
    <property type="match status" value="1"/>
</dbReference>
<dbReference type="InterPro" id="IPR058240">
    <property type="entry name" value="rSAM_sf"/>
</dbReference>
<dbReference type="Proteomes" id="UP000634805">
    <property type="component" value="Unassembled WGS sequence"/>
</dbReference>
<dbReference type="PROSITE" id="PS01305">
    <property type="entry name" value="MOAA_NIFB_PQQE"/>
    <property type="match status" value="1"/>
</dbReference>
<keyword evidence="4 11" id="KW-0547">Nucleotide-binding</keyword>
<gene>
    <name evidence="13" type="primary">pqqE_2</name>
    <name evidence="11" type="synonym">moaA</name>
    <name evidence="13" type="ORF">EMLJLAPB_01086</name>
</gene>
<evidence type="ECO:0000259" key="12">
    <source>
        <dbReference type="PROSITE" id="PS51918"/>
    </source>
</evidence>
<evidence type="ECO:0000313" key="13">
    <source>
        <dbReference type="EMBL" id="CAD6495000.1"/>
    </source>
</evidence>
<dbReference type="GO" id="GO:0061799">
    <property type="term" value="F:cyclic pyranopterin monophosphate synthase activity"/>
    <property type="evidence" value="ECO:0007669"/>
    <property type="project" value="TreeGrafter"/>
</dbReference>
<dbReference type="GO" id="GO:0061798">
    <property type="term" value="F:GTP 3',8'-cyclase activity"/>
    <property type="evidence" value="ECO:0007669"/>
    <property type="project" value="UniProtKB-UniRule"/>
</dbReference>
<feature type="binding site" evidence="11">
    <location>
        <position position="71"/>
    </location>
    <ligand>
        <name>S-adenosyl-L-methionine</name>
        <dbReference type="ChEBI" id="CHEBI:59789"/>
    </ligand>
</feature>
<dbReference type="InterPro" id="IPR013785">
    <property type="entry name" value="Aldolase_TIM"/>
</dbReference>
<feature type="binding site" evidence="11">
    <location>
        <position position="31"/>
    </location>
    <ligand>
        <name>[4Fe-4S] cluster</name>
        <dbReference type="ChEBI" id="CHEBI:49883"/>
        <label>1</label>
        <note>4Fe-4S-S-AdoMet</note>
    </ligand>
</feature>
<feature type="binding site" evidence="11">
    <location>
        <position position="266"/>
    </location>
    <ligand>
        <name>[4Fe-4S] cluster</name>
        <dbReference type="ChEBI" id="CHEBI:49883"/>
        <label>2</label>
        <note>4Fe-4S-substrate</note>
    </ligand>
</feature>
<evidence type="ECO:0000256" key="4">
    <source>
        <dbReference type="ARBA" id="ARBA00022741"/>
    </source>
</evidence>
<dbReference type="PANTHER" id="PTHR22960">
    <property type="entry name" value="MOLYBDOPTERIN COFACTOR SYNTHESIS PROTEIN A"/>
    <property type="match status" value="1"/>
</dbReference>
<dbReference type="UniPathway" id="UPA00344"/>
<evidence type="ECO:0000256" key="7">
    <source>
        <dbReference type="ARBA" id="ARBA00023134"/>
    </source>
</evidence>
<comment type="catalytic activity">
    <reaction evidence="10 11">
        <text>GTP + AH2 + S-adenosyl-L-methionine = (8S)-3',8-cyclo-7,8-dihydroguanosine 5'-triphosphate + 5'-deoxyadenosine + L-methionine + A + H(+)</text>
        <dbReference type="Rhea" id="RHEA:49576"/>
        <dbReference type="ChEBI" id="CHEBI:13193"/>
        <dbReference type="ChEBI" id="CHEBI:15378"/>
        <dbReference type="ChEBI" id="CHEBI:17319"/>
        <dbReference type="ChEBI" id="CHEBI:17499"/>
        <dbReference type="ChEBI" id="CHEBI:37565"/>
        <dbReference type="ChEBI" id="CHEBI:57844"/>
        <dbReference type="ChEBI" id="CHEBI:59789"/>
        <dbReference type="ChEBI" id="CHEBI:131766"/>
        <dbReference type="EC" id="4.1.99.22"/>
    </reaction>
</comment>
<dbReference type="EMBL" id="CAJHIS010000044">
    <property type="protein sequence ID" value="CAD6495000.1"/>
    <property type="molecule type" value="Genomic_DNA"/>
</dbReference>
<dbReference type="Pfam" id="PF06463">
    <property type="entry name" value="Mob_synth_C"/>
    <property type="match status" value="1"/>
</dbReference>
<dbReference type="InterPro" id="IPR040064">
    <property type="entry name" value="MoaA-like"/>
</dbReference>
<dbReference type="GO" id="GO:1904047">
    <property type="term" value="F:S-adenosyl-L-methionine binding"/>
    <property type="evidence" value="ECO:0007669"/>
    <property type="project" value="UniProtKB-UniRule"/>
</dbReference>
<dbReference type="CDD" id="cd01335">
    <property type="entry name" value="Radical_SAM"/>
    <property type="match status" value="1"/>
</dbReference>
<dbReference type="AlphaFoldDB" id="A0A811THN9"/>
<dbReference type="Pfam" id="PF04055">
    <property type="entry name" value="Radical_SAM"/>
    <property type="match status" value="1"/>
</dbReference>
<proteinExistence type="inferred from homology"/>
<keyword evidence="9 11" id="KW-0456">Lyase</keyword>
<dbReference type="GO" id="GO:0046872">
    <property type="term" value="F:metal ion binding"/>
    <property type="evidence" value="ECO:0007669"/>
    <property type="project" value="UniProtKB-KW"/>
</dbReference>
<keyword evidence="7 11" id="KW-0342">GTP-binding</keyword>
<feature type="binding site" evidence="11">
    <location>
        <position position="249"/>
    </location>
    <ligand>
        <name>[4Fe-4S] cluster</name>
        <dbReference type="ChEBI" id="CHEBI:49883"/>
        <label>2</label>
        <note>4Fe-4S-substrate</note>
    </ligand>
</feature>
<evidence type="ECO:0000313" key="14">
    <source>
        <dbReference type="Proteomes" id="UP000634805"/>
    </source>
</evidence>
<evidence type="ECO:0000256" key="1">
    <source>
        <dbReference type="ARBA" id="ARBA00022485"/>
    </source>
</evidence>
<dbReference type="Gene3D" id="3.20.20.70">
    <property type="entry name" value="Aldolase class I"/>
    <property type="match status" value="1"/>
</dbReference>
<organism evidence="13 14">
    <name type="scientific">Candidatus Argoarchaeum ethanivorans</name>
    <dbReference type="NCBI Taxonomy" id="2608793"/>
    <lineage>
        <taxon>Archaea</taxon>
        <taxon>Methanobacteriati</taxon>
        <taxon>Methanobacteriota</taxon>
        <taxon>Stenosarchaea group</taxon>
        <taxon>Methanomicrobia</taxon>
        <taxon>Methanosarcinales</taxon>
        <taxon>Methanosarcinales incertae sedis</taxon>
        <taxon>GOM Arc I cluster</taxon>
        <taxon>Candidatus Argoarchaeum</taxon>
    </lineage>
</organism>
<dbReference type="GO" id="GO:0006777">
    <property type="term" value="P:Mo-molybdopterin cofactor biosynthetic process"/>
    <property type="evidence" value="ECO:0007669"/>
    <property type="project" value="UniProtKB-UniRule"/>
</dbReference>
<keyword evidence="1 11" id="KW-0004">4Fe-4S</keyword>
<evidence type="ECO:0000256" key="3">
    <source>
        <dbReference type="ARBA" id="ARBA00022723"/>
    </source>
</evidence>
<feature type="domain" description="Radical SAM core" evidence="12">
    <location>
        <begin position="8"/>
        <end position="233"/>
    </location>
</feature>
<comment type="pathway">
    <text evidence="11">Cofactor biosynthesis; molybdopterin biosynthesis.</text>
</comment>
<dbReference type="InterPro" id="IPR006638">
    <property type="entry name" value="Elp3/MiaA/NifB-like_rSAM"/>
</dbReference>
<keyword evidence="3 11" id="KW-0479">Metal-binding</keyword>
<dbReference type="NCBIfam" id="NF001199">
    <property type="entry name" value="PRK00164.2-1"/>
    <property type="match status" value="1"/>
</dbReference>
<accession>A0A811THN9</accession>
<evidence type="ECO:0000256" key="2">
    <source>
        <dbReference type="ARBA" id="ARBA00022691"/>
    </source>
</evidence>
<evidence type="ECO:0000256" key="10">
    <source>
        <dbReference type="ARBA" id="ARBA00048697"/>
    </source>
</evidence>
<dbReference type="SFLD" id="SFLDG01386">
    <property type="entry name" value="main_SPASM_domain-containing"/>
    <property type="match status" value="1"/>
</dbReference>
<keyword evidence="2 11" id="KW-0949">S-adenosyl-L-methionine</keyword>
<feature type="binding site" evidence="11">
    <location>
        <position position="252"/>
    </location>
    <ligand>
        <name>[4Fe-4S] cluster</name>
        <dbReference type="ChEBI" id="CHEBI:49883"/>
        <label>2</label>
        <note>4Fe-4S-substrate</note>
    </ligand>
</feature>
<dbReference type="InterPro" id="IPR000385">
    <property type="entry name" value="MoaA_NifB_PqqE_Fe-S-bd_CS"/>
</dbReference>
<comment type="caution">
    <text evidence="13">The sequence shown here is derived from an EMBL/GenBank/DDBJ whole genome shotgun (WGS) entry which is preliminary data.</text>
</comment>
<protein>
    <recommendedName>
        <fullName evidence="11">Probable GTP 3',8-cyclase</fullName>
        <ecNumber evidence="11">4.1.99.22</ecNumber>
    </recommendedName>
    <alternativeName>
        <fullName evidence="11">Molybdenum cofactor biosynthesis protein A</fullName>
    </alternativeName>
</protein>
<comment type="caution">
    <text evidence="11">Lacks conserved residue(s) required for the propagation of feature annotation.</text>
</comment>
<evidence type="ECO:0000256" key="8">
    <source>
        <dbReference type="ARBA" id="ARBA00023150"/>
    </source>
</evidence>
<feature type="binding site" evidence="11">
    <location>
        <position position="67"/>
    </location>
    <ligand>
        <name>GTP</name>
        <dbReference type="ChEBI" id="CHEBI:37565"/>
    </ligand>
</feature>
<evidence type="ECO:0000256" key="5">
    <source>
        <dbReference type="ARBA" id="ARBA00023004"/>
    </source>
</evidence>
<feature type="binding site" evidence="11">
    <location>
        <position position="24"/>
    </location>
    <ligand>
        <name>[4Fe-4S] cluster</name>
        <dbReference type="ChEBI" id="CHEBI:49883"/>
        <label>1</label>
        <note>4Fe-4S-S-AdoMet</note>
    </ligand>
</feature>
<comment type="function">
    <text evidence="11">Catalyzes the cyclization of GTP to (8S)-3',8-cyclo-7,8-dihydroguanosine 5'-triphosphate.</text>
</comment>
<dbReference type="InterPro" id="IPR010505">
    <property type="entry name" value="MoaA_twitch"/>
</dbReference>
<keyword evidence="5 11" id="KW-0408">Iron</keyword>
<dbReference type="EC" id="4.1.99.22" evidence="11"/>
<sequence>MGSDFIDKYGRKVKSLRISLTNRCNLNCIYCHGEGETNHNNIKDEITPETIRVLTDVAVKHGVDKVKFSGGEPLLRKDLPEILTELPPLKDVSLTTNGTLLSAIADDLADSGLDRVNISLDTLNPLIYDQITRTTGYHNKVLNGIHAAVCAGLTPIKINMVLLSGINDNEIAEMIAFVKCYGGCVILQLIELMDFQNTSSYKVNIDRIQQELERQASHTKVRIMHRRKKYYINGAEVELVRPVDNTEFCQNCNRLRVTPESKLKTCLLRDDDLVDITNKTPLEVEQLMIQTIQKREPYCKRSCNSLHNEVVQI</sequence>
<keyword evidence="8 11" id="KW-0501">Molybdenum cofactor biosynthesis</keyword>
<feature type="binding site" evidence="11">
    <location>
        <position position="157"/>
    </location>
    <ligand>
        <name>GTP</name>
        <dbReference type="ChEBI" id="CHEBI:37565"/>
    </ligand>
</feature>
<feature type="binding site" evidence="11">
    <location>
        <begin position="254"/>
        <end position="256"/>
    </location>
    <ligand>
        <name>GTP</name>
        <dbReference type="ChEBI" id="CHEBI:37565"/>
    </ligand>
</feature>
<dbReference type="PANTHER" id="PTHR22960:SF0">
    <property type="entry name" value="MOLYBDENUM COFACTOR BIOSYNTHESIS PROTEIN 1"/>
    <property type="match status" value="1"/>
</dbReference>
<dbReference type="SFLD" id="SFLDG01067">
    <property type="entry name" value="SPASM/twitch_domain_containing"/>
    <property type="match status" value="1"/>
</dbReference>
<evidence type="ECO:0000256" key="6">
    <source>
        <dbReference type="ARBA" id="ARBA00023014"/>
    </source>
</evidence>
<dbReference type="InterPro" id="IPR013485">
    <property type="entry name" value="MoaA_arc"/>
</dbReference>
<dbReference type="SMART" id="SM00729">
    <property type="entry name" value="Elp3"/>
    <property type="match status" value="1"/>
</dbReference>
<dbReference type="HAMAP" id="MF_01225_A">
    <property type="entry name" value="MoaA_A"/>
    <property type="match status" value="1"/>
</dbReference>
<dbReference type="SFLD" id="SFLDG01383">
    <property type="entry name" value="cyclic_pyranopterin_phosphate"/>
    <property type="match status" value="1"/>
</dbReference>
<dbReference type="InterPro" id="IPR050105">
    <property type="entry name" value="MoCo_biosynth_MoaA/MoaC"/>
</dbReference>
<dbReference type="GO" id="GO:0051539">
    <property type="term" value="F:4 iron, 4 sulfur cluster binding"/>
    <property type="evidence" value="ECO:0007669"/>
    <property type="project" value="UniProtKB-UniRule"/>
</dbReference>
<dbReference type="SUPFAM" id="SSF102114">
    <property type="entry name" value="Radical SAM enzymes"/>
    <property type="match status" value="1"/>
</dbReference>